<dbReference type="InParanoid" id="A0A0V0QFH8"/>
<evidence type="ECO:0000256" key="1">
    <source>
        <dbReference type="ARBA" id="ARBA00005591"/>
    </source>
</evidence>
<evidence type="ECO:0000256" key="3">
    <source>
        <dbReference type="ARBA" id="ARBA00023002"/>
    </source>
</evidence>
<evidence type="ECO:0000256" key="5">
    <source>
        <dbReference type="SAM" id="Phobius"/>
    </source>
</evidence>
<keyword evidence="5" id="KW-1133">Transmembrane helix</keyword>
<keyword evidence="5" id="KW-0472">Membrane</keyword>
<feature type="domain" description="Peptide methionine sulphoxide reductase MsrA" evidence="6">
    <location>
        <begin position="112"/>
        <end position="191"/>
    </location>
</feature>
<dbReference type="PANTHER" id="PTHR43774">
    <property type="entry name" value="PEPTIDE METHIONINE SULFOXIDE REDUCTASE"/>
    <property type="match status" value="1"/>
</dbReference>
<comment type="similarity">
    <text evidence="1">Belongs to the MsrA Met sulfoxide reductase family.</text>
</comment>
<dbReference type="PANTHER" id="PTHR43774:SF1">
    <property type="entry name" value="PEPTIDE METHIONINE SULFOXIDE REDUCTASE MSRA 2"/>
    <property type="match status" value="1"/>
</dbReference>
<proteinExistence type="inferred from homology"/>
<accession>A0A0V0QFH8</accession>
<sequence length="489" mass="56536">MLPPLYRNKNNLNQAKKDLSQYRNISNLVQKQNKKINYFKNNNSLNDSYDKKSDISKISQTSTQDSSNQLSSDISLRSKKNLQQEVNQKQVLLQENLQKLSNYNQKNNDIYTVYFGGGCYWCIEAIFQRVQGVIDVKSGFSGGYVKNPSYKQVKTGTTGHAEVVKLDFDMQQIKLEDIIYIFMNIHDPTSAFSSLKNLVEWTFTASPDDPKHQEIWHPLVAFLISNGLNWVLVSKLSDFLYNKYPQLQAQVPSWAKKYALPFMIVYWFILVGTRCQEQGPRTLYEMMWACNIAILMFVNGLVRNNVIPIASTLLLIGFDQSLWYVDLIGYLTTGKFPVGVAKYLIWPETTKIRLLTTTHHIWFMPLILMTLKNMKKYPFIIYIFTYLVSLPMSLIPRIMTPKTLNTINKAGLKEEVYLNVMLVYELWKDVKSGFFSAFDQSHPAITLAFSNQGWNAFIKDFIVGSIVQWQNWSFGQTSSGFDSRWGPYF</sequence>
<evidence type="ECO:0000313" key="7">
    <source>
        <dbReference type="EMBL" id="KRX00962.1"/>
    </source>
</evidence>
<evidence type="ECO:0000259" key="6">
    <source>
        <dbReference type="Pfam" id="PF01625"/>
    </source>
</evidence>
<evidence type="ECO:0000313" key="8">
    <source>
        <dbReference type="Proteomes" id="UP000054937"/>
    </source>
</evidence>
<dbReference type="Pfam" id="PF01625">
    <property type="entry name" value="PMSR"/>
    <property type="match status" value="1"/>
</dbReference>
<feature type="transmembrane region" description="Helical" evidence="5">
    <location>
        <begin position="377"/>
        <end position="395"/>
    </location>
</feature>
<dbReference type="EC" id="1.8.4.11" evidence="2"/>
<dbReference type="InterPro" id="IPR002569">
    <property type="entry name" value="Met_Sox_Rdtase_MsrA_dom"/>
</dbReference>
<reference evidence="7 8" key="1">
    <citation type="journal article" date="2015" name="Sci. Rep.">
        <title>Genome of the facultative scuticociliatosis pathogen Pseudocohnilembus persalinus provides insight into its virulence through horizontal gene transfer.</title>
        <authorList>
            <person name="Xiong J."/>
            <person name="Wang G."/>
            <person name="Cheng J."/>
            <person name="Tian M."/>
            <person name="Pan X."/>
            <person name="Warren A."/>
            <person name="Jiang C."/>
            <person name="Yuan D."/>
            <person name="Miao W."/>
        </authorList>
    </citation>
    <scope>NUCLEOTIDE SEQUENCE [LARGE SCALE GENOMIC DNA]</scope>
    <source>
        <strain evidence="7">36N120E</strain>
    </source>
</reference>
<gene>
    <name evidence="7" type="ORF">PPERSA_09568</name>
</gene>
<keyword evidence="8" id="KW-1185">Reference proteome</keyword>
<name>A0A0V0QFH8_PSEPJ</name>
<dbReference type="AlphaFoldDB" id="A0A0V0QFH8"/>
<protein>
    <recommendedName>
        <fullName evidence="2">peptide-methionine (S)-S-oxide reductase</fullName>
        <ecNumber evidence="2">1.8.4.11</ecNumber>
    </recommendedName>
    <alternativeName>
        <fullName evidence="4">Peptide-methionine (S)-S-oxide reductase</fullName>
    </alternativeName>
</protein>
<organism evidence="7 8">
    <name type="scientific">Pseudocohnilembus persalinus</name>
    <name type="common">Ciliate</name>
    <dbReference type="NCBI Taxonomy" id="266149"/>
    <lineage>
        <taxon>Eukaryota</taxon>
        <taxon>Sar</taxon>
        <taxon>Alveolata</taxon>
        <taxon>Ciliophora</taxon>
        <taxon>Intramacronucleata</taxon>
        <taxon>Oligohymenophorea</taxon>
        <taxon>Scuticociliatia</taxon>
        <taxon>Philasterida</taxon>
        <taxon>Pseudocohnilembidae</taxon>
        <taxon>Pseudocohnilembus</taxon>
    </lineage>
</organism>
<dbReference type="OrthoDB" id="17763at2759"/>
<keyword evidence="5" id="KW-0812">Transmembrane</keyword>
<dbReference type="EMBL" id="LDAU01000180">
    <property type="protein sequence ID" value="KRX00962.1"/>
    <property type="molecule type" value="Genomic_DNA"/>
</dbReference>
<dbReference type="InterPro" id="IPR036509">
    <property type="entry name" value="Met_Sox_Rdtase_MsrA_sf"/>
</dbReference>
<evidence type="ECO:0000256" key="4">
    <source>
        <dbReference type="ARBA" id="ARBA00030643"/>
    </source>
</evidence>
<dbReference type="Gene3D" id="3.30.1060.10">
    <property type="entry name" value="Peptide methionine sulphoxide reductase MsrA"/>
    <property type="match status" value="1"/>
</dbReference>
<dbReference type="Proteomes" id="UP000054937">
    <property type="component" value="Unassembled WGS sequence"/>
</dbReference>
<evidence type="ECO:0000256" key="2">
    <source>
        <dbReference type="ARBA" id="ARBA00012502"/>
    </source>
</evidence>
<keyword evidence="3" id="KW-0560">Oxidoreductase</keyword>
<dbReference type="SUPFAM" id="SSF55068">
    <property type="entry name" value="Peptide methionine sulfoxide reductase"/>
    <property type="match status" value="1"/>
</dbReference>
<comment type="caution">
    <text evidence="7">The sequence shown here is derived from an EMBL/GenBank/DDBJ whole genome shotgun (WGS) entry which is preliminary data.</text>
</comment>
<dbReference type="GO" id="GO:0008113">
    <property type="term" value="F:peptide-methionine (S)-S-oxide reductase activity"/>
    <property type="evidence" value="ECO:0007669"/>
    <property type="project" value="UniProtKB-EC"/>
</dbReference>